<keyword evidence="2" id="KW-0732">Signal</keyword>
<dbReference type="SUPFAM" id="SSF52075">
    <property type="entry name" value="Outer arm dynein light chain 1"/>
    <property type="match status" value="1"/>
</dbReference>
<organism evidence="4 5">
    <name type="scientific">Diabrotica virgifera virgifera</name>
    <name type="common">western corn rootworm</name>
    <dbReference type="NCBI Taxonomy" id="50390"/>
    <lineage>
        <taxon>Eukaryota</taxon>
        <taxon>Metazoa</taxon>
        <taxon>Ecdysozoa</taxon>
        <taxon>Arthropoda</taxon>
        <taxon>Hexapoda</taxon>
        <taxon>Insecta</taxon>
        <taxon>Pterygota</taxon>
        <taxon>Neoptera</taxon>
        <taxon>Endopterygota</taxon>
        <taxon>Coleoptera</taxon>
        <taxon>Polyphaga</taxon>
        <taxon>Cucujiformia</taxon>
        <taxon>Chrysomeloidea</taxon>
        <taxon>Chrysomelidae</taxon>
        <taxon>Galerucinae</taxon>
        <taxon>Diabroticina</taxon>
        <taxon>Diabroticites</taxon>
        <taxon>Diabrotica</taxon>
    </lineage>
</organism>
<evidence type="ECO:0000256" key="1">
    <source>
        <dbReference type="ARBA" id="ARBA00022614"/>
    </source>
</evidence>
<keyword evidence="5" id="KW-1185">Reference proteome</keyword>
<evidence type="ECO:0000256" key="3">
    <source>
        <dbReference type="ARBA" id="ARBA00022737"/>
    </source>
</evidence>
<dbReference type="InterPro" id="IPR001611">
    <property type="entry name" value="Leu-rich_rpt"/>
</dbReference>
<dbReference type="InterPro" id="IPR050541">
    <property type="entry name" value="LRR_TM_domain-containing"/>
</dbReference>
<dbReference type="GeneID" id="126886222"/>
<dbReference type="Pfam" id="PF13855">
    <property type="entry name" value="LRR_8"/>
    <property type="match status" value="1"/>
</dbReference>
<protein>
    <submittedName>
        <fullName evidence="4">Uncharacterized protein</fullName>
    </submittedName>
</protein>
<name>A0ABM5KFR6_DIAVI</name>
<dbReference type="InterPro" id="IPR032675">
    <property type="entry name" value="LRR_dom_sf"/>
</dbReference>
<keyword evidence="3" id="KW-0677">Repeat</keyword>
<accession>A0ABM5KFR6</accession>
<keyword evidence="1" id="KW-0433">Leucine-rich repeat</keyword>
<dbReference type="Gene3D" id="3.80.10.10">
    <property type="entry name" value="Ribonuclease Inhibitor"/>
    <property type="match status" value="1"/>
</dbReference>
<dbReference type="Proteomes" id="UP001652700">
    <property type="component" value="Unplaced"/>
</dbReference>
<dbReference type="PANTHER" id="PTHR24369">
    <property type="entry name" value="ANTIGEN BSP, PUTATIVE-RELATED"/>
    <property type="match status" value="1"/>
</dbReference>
<reference evidence="4" key="1">
    <citation type="submission" date="2025-05" db="UniProtKB">
        <authorList>
            <consortium name="EnsemblMetazoa"/>
        </authorList>
    </citation>
    <scope>IDENTIFICATION</scope>
</reference>
<proteinExistence type="predicted"/>
<evidence type="ECO:0000313" key="4">
    <source>
        <dbReference type="EnsemblMetazoa" id="XP_050509042.1"/>
    </source>
</evidence>
<dbReference type="PANTHER" id="PTHR24369:SF210">
    <property type="entry name" value="CHAOPTIN-RELATED"/>
    <property type="match status" value="1"/>
</dbReference>
<dbReference type="RefSeq" id="XP_050509042.1">
    <property type="nucleotide sequence ID" value="XM_050653085.1"/>
</dbReference>
<sequence>MVDTELYNLKSLTYLNLDGNKFKNISMGKLINKPKTVKAVSMSNNLLTYIRLEYFDPLINLEYYLNLAFNKISYIGGAFMFLKKLNTLILSYNNLAKLDTYDIPFMCESSLEYIAIDHNLVMFIDTSEVLNDLPFLKKIAIMGNPWYCNCLRDFRKGLQERKIQEINDSDYVNTKRTVCFADLTTNNKCSISTSKFVSIVLEDDRGLPLNTNTTSCHLNEFE</sequence>
<dbReference type="EnsemblMetazoa" id="XM_050653085.1">
    <property type="protein sequence ID" value="XP_050509042.1"/>
    <property type="gene ID" value="LOC126886222"/>
</dbReference>
<evidence type="ECO:0000313" key="5">
    <source>
        <dbReference type="Proteomes" id="UP001652700"/>
    </source>
</evidence>
<evidence type="ECO:0000256" key="2">
    <source>
        <dbReference type="ARBA" id="ARBA00022729"/>
    </source>
</evidence>